<feature type="domain" description="Histidine kinase" evidence="15">
    <location>
        <begin position="264"/>
        <end position="480"/>
    </location>
</feature>
<evidence type="ECO:0000256" key="9">
    <source>
        <dbReference type="ARBA" id="ARBA00022777"/>
    </source>
</evidence>
<dbReference type="PRINTS" id="PR00344">
    <property type="entry name" value="BCTRLSENSOR"/>
</dbReference>
<keyword evidence="6" id="KW-0808">Transferase</keyword>
<sequence>MKFSWKISISMLVISMLVMGLGGYALLGTLFSSSWQRETRNAAEENRMLAYSFVAYWNTTVQEWQNFTDKEIQKTAEAMSQGMTDSGLTFRIYDGDGQPLYMEKQIPYDQEKEKDIQKLIKAASGETRARELREENGTYELATMSSIQLGEKRTLYLESDRDVTALFNDRTEQYRIYRRWMLVVLLLELPVCYLMTVWLLKPLRRLSRAARRIAGGDMEVRARVESEDEVGRLTRDFNRMADHLEQQFTELQDTARRQEDFIGSFAHELKTPLTSMIGYADMLRSREMTEEERMDAANYIFKEGKRLEALSFKLLDLMVLRHQELVKRRVSTEWLAEEIRGILEPALEKQEIRLWVSVEDRQVELEPDLMKTVLMNLLDNGRKAMEGSGREKRLTLLGRPEQGGYAFYVCDKGKGMPEAELSRITEAFYMVDKSRSRKQGGAGLGLSICAEIVKRHGGRLDFQSEEGKGTLVRVWLPEQAGEEKA</sequence>
<dbReference type="Pfam" id="PF00672">
    <property type="entry name" value="HAMP"/>
    <property type="match status" value="1"/>
</dbReference>
<evidence type="ECO:0000256" key="2">
    <source>
        <dbReference type="ARBA" id="ARBA00004651"/>
    </source>
</evidence>
<dbReference type="CDD" id="cd06225">
    <property type="entry name" value="HAMP"/>
    <property type="match status" value="1"/>
</dbReference>
<dbReference type="PANTHER" id="PTHR45528">
    <property type="entry name" value="SENSOR HISTIDINE KINASE CPXA"/>
    <property type="match status" value="1"/>
</dbReference>
<dbReference type="EMBL" id="JBBMFE010000002">
    <property type="protein sequence ID" value="MEQ2471401.1"/>
    <property type="molecule type" value="Genomic_DNA"/>
</dbReference>
<keyword evidence="12" id="KW-0902">Two-component regulatory system</keyword>
<dbReference type="InterPro" id="IPR036890">
    <property type="entry name" value="HATPase_C_sf"/>
</dbReference>
<dbReference type="Gene3D" id="3.30.565.10">
    <property type="entry name" value="Histidine kinase-like ATPase, C-terminal domain"/>
    <property type="match status" value="1"/>
</dbReference>
<evidence type="ECO:0000256" key="8">
    <source>
        <dbReference type="ARBA" id="ARBA00022741"/>
    </source>
</evidence>
<dbReference type="Proteomes" id="UP001438008">
    <property type="component" value="Unassembled WGS sequence"/>
</dbReference>
<dbReference type="Gene3D" id="6.10.340.10">
    <property type="match status" value="1"/>
</dbReference>
<keyword evidence="7 14" id="KW-0812">Transmembrane</keyword>
<dbReference type="CDD" id="cd00075">
    <property type="entry name" value="HATPase"/>
    <property type="match status" value="1"/>
</dbReference>
<evidence type="ECO:0000256" key="7">
    <source>
        <dbReference type="ARBA" id="ARBA00022692"/>
    </source>
</evidence>
<dbReference type="SUPFAM" id="SSF158472">
    <property type="entry name" value="HAMP domain-like"/>
    <property type="match status" value="1"/>
</dbReference>
<keyword evidence="9 17" id="KW-0418">Kinase</keyword>
<keyword evidence="4" id="KW-1003">Cell membrane</keyword>
<keyword evidence="18" id="KW-1185">Reference proteome</keyword>
<evidence type="ECO:0000256" key="5">
    <source>
        <dbReference type="ARBA" id="ARBA00022553"/>
    </source>
</evidence>
<dbReference type="InterPro" id="IPR036097">
    <property type="entry name" value="HisK_dim/P_sf"/>
</dbReference>
<dbReference type="PROSITE" id="PS50885">
    <property type="entry name" value="HAMP"/>
    <property type="match status" value="1"/>
</dbReference>
<dbReference type="Gene3D" id="1.10.287.130">
    <property type="match status" value="1"/>
</dbReference>
<name>A0ABV1FDQ5_9FIRM</name>
<dbReference type="InterPro" id="IPR003661">
    <property type="entry name" value="HisK_dim/P_dom"/>
</dbReference>
<evidence type="ECO:0000256" key="4">
    <source>
        <dbReference type="ARBA" id="ARBA00022475"/>
    </source>
</evidence>
<evidence type="ECO:0000313" key="17">
    <source>
        <dbReference type="EMBL" id="MEQ2471401.1"/>
    </source>
</evidence>
<evidence type="ECO:0000259" key="15">
    <source>
        <dbReference type="PROSITE" id="PS50109"/>
    </source>
</evidence>
<dbReference type="InterPro" id="IPR005467">
    <property type="entry name" value="His_kinase_dom"/>
</dbReference>
<dbReference type="GO" id="GO:0016301">
    <property type="term" value="F:kinase activity"/>
    <property type="evidence" value="ECO:0007669"/>
    <property type="project" value="UniProtKB-KW"/>
</dbReference>
<dbReference type="InterPro" id="IPR004358">
    <property type="entry name" value="Sig_transdc_His_kin-like_C"/>
</dbReference>
<dbReference type="SMART" id="SM00304">
    <property type="entry name" value="HAMP"/>
    <property type="match status" value="1"/>
</dbReference>
<protein>
    <recommendedName>
        <fullName evidence="3">histidine kinase</fullName>
        <ecNumber evidence="3">2.7.13.3</ecNumber>
    </recommendedName>
</protein>
<dbReference type="PROSITE" id="PS50109">
    <property type="entry name" value="HIS_KIN"/>
    <property type="match status" value="1"/>
</dbReference>
<dbReference type="SMART" id="SM00388">
    <property type="entry name" value="HisKA"/>
    <property type="match status" value="1"/>
</dbReference>
<comment type="subcellular location">
    <subcellularLocation>
        <location evidence="2">Cell membrane</location>
        <topology evidence="2">Multi-pass membrane protein</topology>
    </subcellularLocation>
</comment>
<keyword evidence="8" id="KW-0547">Nucleotide-binding</keyword>
<gene>
    <name evidence="17" type="ORF">WMO29_02640</name>
</gene>
<dbReference type="SMART" id="SM00387">
    <property type="entry name" value="HATPase_c"/>
    <property type="match status" value="1"/>
</dbReference>
<dbReference type="SUPFAM" id="SSF47384">
    <property type="entry name" value="Homodimeric domain of signal transducing histidine kinase"/>
    <property type="match status" value="1"/>
</dbReference>
<keyword evidence="5" id="KW-0597">Phosphoprotein</keyword>
<evidence type="ECO:0000256" key="13">
    <source>
        <dbReference type="ARBA" id="ARBA00023136"/>
    </source>
</evidence>
<feature type="domain" description="HAMP" evidence="16">
    <location>
        <begin position="197"/>
        <end position="249"/>
    </location>
</feature>
<evidence type="ECO:0000256" key="6">
    <source>
        <dbReference type="ARBA" id="ARBA00022679"/>
    </source>
</evidence>
<dbReference type="InterPro" id="IPR050398">
    <property type="entry name" value="HssS/ArlS-like"/>
</dbReference>
<comment type="caution">
    <text evidence="17">The sequence shown here is derived from an EMBL/GenBank/DDBJ whole genome shotgun (WGS) entry which is preliminary data.</text>
</comment>
<keyword evidence="10" id="KW-0067">ATP-binding</keyword>
<evidence type="ECO:0000256" key="14">
    <source>
        <dbReference type="SAM" id="Phobius"/>
    </source>
</evidence>
<keyword evidence="13 14" id="KW-0472">Membrane</keyword>
<reference evidence="17 18" key="1">
    <citation type="submission" date="2024-03" db="EMBL/GenBank/DDBJ databases">
        <title>Human intestinal bacterial collection.</title>
        <authorList>
            <person name="Pauvert C."/>
            <person name="Hitch T.C.A."/>
            <person name="Clavel T."/>
        </authorList>
    </citation>
    <scope>NUCLEOTIDE SEQUENCE [LARGE SCALE GENOMIC DNA]</scope>
    <source>
        <strain evidence="17 18">CLA-AA-H132</strain>
    </source>
</reference>
<dbReference type="InterPro" id="IPR003660">
    <property type="entry name" value="HAMP_dom"/>
</dbReference>
<evidence type="ECO:0000256" key="10">
    <source>
        <dbReference type="ARBA" id="ARBA00022840"/>
    </source>
</evidence>
<comment type="catalytic activity">
    <reaction evidence="1">
        <text>ATP + protein L-histidine = ADP + protein N-phospho-L-histidine.</text>
        <dbReference type="EC" id="2.7.13.3"/>
    </reaction>
</comment>
<dbReference type="RefSeq" id="WP_349163644.1">
    <property type="nucleotide sequence ID" value="NZ_JBBMFE010000002.1"/>
</dbReference>
<evidence type="ECO:0000256" key="12">
    <source>
        <dbReference type="ARBA" id="ARBA00023012"/>
    </source>
</evidence>
<evidence type="ECO:0000256" key="3">
    <source>
        <dbReference type="ARBA" id="ARBA00012438"/>
    </source>
</evidence>
<dbReference type="InterPro" id="IPR003594">
    <property type="entry name" value="HATPase_dom"/>
</dbReference>
<accession>A0ABV1FDQ5</accession>
<evidence type="ECO:0000259" key="16">
    <source>
        <dbReference type="PROSITE" id="PS50885"/>
    </source>
</evidence>
<evidence type="ECO:0000256" key="11">
    <source>
        <dbReference type="ARBA" id="ARBA00022989"/>
    </source>
</evidence>
<dbReference type="Pfam" id="PF02518">
    <property type="entry name" value="HATPase_c"/>
    <property type="match status" value="1"/>
</dbReference>
<dbReference type="CDD" id="cd00082">
    <property type="entry name" value="HisKA"/>
    <property type="match status" value="1"/>
</dbReference>
<dbReference type="EC" id="2.7.13.3" evidence="3"/>
<dbReference type="SUPFAM" id="SSF55874">
    <property type="entry name" value="ATPase domain of HSP90 chaperone/DNA topoisomerase II/histidine kinase"/>
    <property type="match status" value="1"/>
</dbReference>
<organism evidence="17 18">
    <name type="scientific">Laedolimicola intestinihominis</name>
    <dbReference type="NCBI Taxonomy" id="3133166"/>
    <lineage>
        <taxon>Bacteria</taxon>
        <taxon>Bacillati</taxon>
        <taxon>Bacillota</taxon>
        <taxon>Clostridia</taxon>
        <taxon>Lachnospirales</taxon>
        <taxon>Lachnospiraceae</taxon>
        <taxon>Laedolimicola</taxon>
    </lineage>
</organism>
<dbReference type="Pfam" id="PF00512">
    <property type="entry name" value="HisKA"/>
    <property type="match status" value="1"/>
</dbReference>
<proteinExistence type="predicted"/>
<dbReference type="PANTHER" id="PTHR45528:SF1">
    <property type="entry name" value="SENSOR HISTIDINE KINASE CPXA"/>
    <property type="match status" value="1"/>
</dbReference>
<evidence type="ECO:0000256" key="1">
    <source>
        <dbReference type="ARBA" id="ARBA00000085"/>
    </source>
</evidence>
<feature type="transmembrane region" description="Helical" evidence="14">
    <location>
        <begin position="180"/>
        <end position="200"/>
    </location>
</feature>
<evidence type="ECO:0000313" key="18">
    <source>
        <dbReference type="Proteomes" id="UP001438008"/>
    </source>
</evidence>
<feature type="transmembrane region" description="Helical" evidence="14">
    <location>
        <begin position="12"/>
        <end position="31"/>
    </location>
</feature>
<keyword evidence="11 14" id="KW-1133">Transmembrane helix</keyword>